<dbReference type="OrthoDB" id="2637264at2759"/>
<accession>A0A9P7EXK8</accession>
<evidence type="ECO:0000313" key="2">
    <source>
        <dbReference type="EMBL" id="KAG2094664.1"/>
    </source>
</evidence>
<dbReference type="EMBL" id="JABBWM010000078">
    <property type="protein sequence ID" value="KAG2094664.1"/>
    <property type="molecule type" value="Genomic_DNA"/>
</dbReference>
<proteinExistence type="predicted"/>
<sequence length="333" mass="37258">MKHHTRTDSRCLLRAINAPYRQVLRQEHNPVAVHHQSFPKPGEPHVYLSSAVSRRGVDSFEEVLPYLTQCLQKQAMSRRQRPVNLDPLFVRFPKESMSLDRRGLINPDASRHQCPQMCSPNDTPIQSQSLTSPVSHACGLSSTSHSPSPQGNADNLTPPAQQLESPEPHFPVVPIEHQLIPGAGLSIPTDNPTLSCLQGNDSQHSARCMEHKICGLDQIMHWFDSRGCEPLLAPPPCESLECGDLYIHQSLSTLNTRQIWIWSAQGSWEAAQENQAHPLLPMHRLWFGVTGEPRWVTQKTISMYKGQVLRDLFYLIPTGLAICDPPSTSMSVV</sequence>
<gene>
    <name evidence="2" type="ORF">F5147DRAFT_778971</name>
</gene>
<name>A0A9P7EXK8_9AGAM</name>
<organism evidence="2 3">
    <name type="scientific">Suillus discolor</name>
    <dbReference type="NCBI Taxonomy" id="1912936"/>
    <lineage>
        <taxon>Eukaryota</taxon>
        <taxon>Fungi</taxon>
        <taxon>Dikarya</taxon>
        <taxon>Basidiomycota</taxon>
        <taxon>Agaricomycotina</taxon>
        <taxon>Agaricomycetes</taxon>
        <taxon>Agaricomycetidae</taxon>
        <taxon>Boletales</taxon>
        <taxon>Suillineae</taxon>
        <taxon>Suillaceae</taxon>
        <taxon>Suillus</taxon>
    </lineage>
</organism>
<dbReference type="Proteomes" id="UP000823399">
    <property type="component" value="Unassembled WGS sequence"/>
</dbReference>
<dbReference type="RefSeq" id="XP_041287626.1">
    <property type="nucleotide sequence ID" value="XM_041442217.1"/>
</dbReference>
<keyword evidence="3" id="KW-1185">Reference proteome</keyword>
<dbReference type="GeneID" id="64704476"/>
<evidence type="ECO:0000256" key="1">
    <source>
        <dbReference type="SAM" id="MobiDB-lite"/>
    </source>
</evidence>
<feature type="region of interest" description="Disordered" evidence="1">
    <location>
        <begin position="106"/>
        <end position="168"/>
    </location>
</feature>
<feature type="compositionally biased region" description="Polar residues" evidence="1">
    <location>
        <begin position="116"/>
        <end position="164"/>
    </location>
</feature>
<evidence type="ECO:0000313" key="3">
    <source>
        <dbReference type="Proteomes" id="UP000823399"/>
    </source>
</evidence>
<reference evidence="2" key="1">
    <citation type="journal article" date="2020" name="New Phytol.">
        <title>Comparative genomics reveals dynamic genome evolution in host specialist ectomycorrhizal fungi.</title>
        <authorList>
            <person name="Lofgren L.A."/>
            <person name="Nguyen N.H."/>
            <person name="Vilgalys R."/>
            <person name="Ruytinx J."/>
            <person name="Liao H.L."/>
            <person name="Branco S."/>
            <person name="Kuo A."/>
            <person name="LaButti K."/>
            <person name="Lipzen A."/>
            <person name="Andreopoulos W."/>
            <person name="Pangilinan J."/>
            <person name="Riley R."/>
            <person name="Hundley H."/>
            <person name="Na H."/>
            <person name="Barry K."/>
            <person name="Grigoriev I.V."/>
            <person name="Stajich J.E."/>
            <person name="Kennedy P.G."/>
        </authorList>
    </citation>
    <scope>NUCLEOTIDE SEQUENCE</scope>
    <source>
        <strain evidence="2">FC423</strain>
    </source>
</reference>
<comment type="caution">
    <text evidence="2">The sequence shown here is derived from an EMBL/GenBank/DDBJ whole genome shotgun (WGS) entry which is preliminary data.</text>
</comment>
<protein>
    <submittedName>
        <fullName evidence="2">Uncharacterized protein</fullName>
    </submittedName>
</protein>
<dbReference type="AlphaFoldDB" id="A0A9P7EXK8"/>